<protein>
    <submittedName>
        <fullName evidence="3">Uncharacterized protein</fullName>
    </submittedName>
</protein>
<organism evidence="3 4">
    <name type="scientific">Aedes albopictus</name>
    <name type="common">Asian tiger mosquito</name>
    <name type="synonym">Stegomyia albopicta</name>
    <dbReference type="NCBI Taxonomy" id="7160"/>
    <lineage>
        <taxon>Eukaryota</taxon>
        <taxon>Metazoa</taxon>
        <taxon>Ecdysozoa</taxon>
        <taxon>Arthropoda</taxon>
        <taxon>Hexapoda</taxon>
        <taxon>Insecta</taxon>
        <taxon>Pterygota</taxon>
        <taxon>Neoptera</taxon>
        <taxon>Endopterygota</taxon>
        <taxon>Diptera</taxon>
        <taxon>Nematocera</taxon>
        <taxon>Culicoidea</taxon>
        <taxon>Culicidae</taxon>
        <taxon>Culicinae</taxon>
        <taxon>Aedini</taxon>
        <taxon>Aedes</taxon>
        <taxon>Stegomyia</taxon>
    </lineage>
</organism>
<reference evidence="4" key="1">
    <citation type="journal article" date="2015" name="Proc. Natl. Acad. Sci. U.S.A.">
        <title>Genome sequence of the Asian Tiger mosquito, Aedes albopictus, reveals insights into its biology, genetics, and evolution.</title>
        <authorList>
            <person name="Chen X.G."/>
            <person name="Jiang X."/>
            <person name="Gu J."/>
            <person name="Xu M."/>
            <person name="Wu Y."/>
            <person name="Deng Y."/>
            <person name="Zhang C."/>
            <person name="Bonizzoni M."/>
            <person name="Dermauw W."/>
            <person name="Vontas J."/>
            <person name="Armbruster P."/>
            <person name="Huang X."/>
            <person name="Yang Y."/>
            <person name="Zhang H."/>
            <person name="He W."/>
            <person name="Peng H."/>
            <person name="Liu Y."/>
            <person name="Wu K."/>
            <person name="Chen J."/>
            <person name="Lirakis M."/>
            <person name="Topalis P."/>
            <person name="Van Leeuwen T."/>
            <person name="Hall A.B."/>
            <person name="Jiang X."/>
            <person name="Thorpe C."/>
            <person name="Mueller R.L."/>
            <person name="Sun C."/>
            <person name="Waterhouse R.M."/>
            <person name="Yan G."/>
            <person name="Tu Z.J."/>
            <person name="Fang X."/>
            <person name="James A.A."/>
        </authorList>
    </citation>
    <scope>NUCLEOTIDE SEQUENCE [LARGE SCALE GENOMIC DNA]</scope>
    <source>
        <strain evidence="4">Foshan</strain>
    </source>
</reference>
<dbReference type="SMART" id="SM00718">
    <property type="entry name" value="DM4_12"/>
    <property type="match status" value="1"/>
</dbReference>
<feature type="chain" id="PRO_5047437418" evidence="2">
    <location>
        <begin position="22"/>
        <end position="216"/>
    </location>
</feature>
<dbReference type="EnsemblMetazoa" id="AALFPA23_017602.R25765">
    <property type="protein sequence ID" value="AALFPA23_017602.P25765"/>
    <property type="gene ID" value="AALFPA23_017602"/>
</dbReference>
<keyword evidence="1" id="KW-0472">Membrane</keyword>
<dbReference type="PANTHER" id="PTHR21398">
    <property type="entry name" value="AGAP007094-PA"/>
    <property type="match status" value="1"/>
</dbReference>
<evidence type="ECO:0000256" key="2">
    <source>
        <dbReference type="SAM" id="SignalP"/>
    </source>
</evidence>
<dbReference type="RefSeq" id="XP_019541030.2">
    <property type="nucleotide sequence ID" value="XM_019685485.3"/>
</dbReference>
<feature type="transmembrane region" description="Helical" evidence="1">
    <location>
        <begin position="45"/>
        <end position="64"/>
    </location>
</feature>
<feature type="signal peptide" evidence="2">
    <location>
        <begin position="1"/>
        <end position="21"/>
    </location>
</feature>
<dbReference type="InterPro" id="IPR006631">
    <property type="entry name" value="DM4_12"/>
</dbReference>
<name>A0ABM1ZE51_AEDAL</name>
<dbReference type="PANTHER" id="PTHR21398:SF22">
    <property type="entry name" value="IP12060P-RELATED"/>
    <property type="match status" value="1"/>
</dbReference>
<reference evidence="3" key="2">
    <citation type="submission" date="2025-05" db="UniProtKB">
        <authorList>
            <consortium name="EnsemblMetazoa"/>
        </authorList>
    </citation>
    <scope>IDENTIFICATION</scope>
    <source>
        <strain evidence="3">Foshan</strain>
    </source>
</reference>
<dbReference type="GeneID" id="109411861"/>
<dbReference type="Proteomes" id="UP000069940">
    <property type="component" value="Unassembled WGS sequence"/>
</dbReference>
<keyword evidence="1" id="KW-1133">Transmembrane helix</keyword>
<keyword evidence="2" id="KW-0732">Signal</keyword>
<evidence type="ECO:0000256" key="1">
    <source>
        <dbReference type="SAM" id="Phobius"/>
    </source>
</evidence>
<accession>A0ABM1ZE51</accession>
<proteinExistence type="predicted"/>
<evidence type="ECO:0000313" key="3">
    <source>
        <dbReference type="EnsemblMetazoa" id="AALFPA23_017602.P25765"/>
    </source>
</evidence>
<keyword evidence="4" id="KW-1185">Reference proteome</keyword>
<dbReference type="Pfam" id="PF07841">
    <property type="entry name" value="DM4_12"/>
    <property type="match status" value="1"/>
</dbReference>
<evidence type="ECO:0000313" key="4">
    <source>
        <dbReference type="Proteomes" id="UP000069940"/>
    </source>
</evidence>
<keyword evidence="1" id="KW-0812">Transmembrane</keyword>
<sequence length="216" mass="24689">MRKVIHMLVVLLGLLPGYSNSVELTEQSNQNETSARILHRQKRIVYTYNSATGILAALSVPLIIPNRNIFFAYNFEMNYNMPTSATDYTQGALKRVDTPEINTKRDSGRQMGENKPSASFTRKKIYRTIEMNLNRLGLNGKRCILRAICETADNPLYEHNGVLGDLIHILLTPSHSRDERLPDEFYRAEEKGVHHDCSKYRKHCPKSLLDVISVQI</sequence>